<dbReference type="InterPro" id="IPR029058">
    <property type="entry name" value="AB_hydrolase_fold"/>
</dbReference>
<proteinExistence type="predicted"/>
<keyword evidence="1 3" id="KW-0378">Hydrolase</keyword>
<dbReference type="AlphaFoldDB" id="A0A4P6EJA3"/>
<dbReference type="PANTHER" id="PTHR48081:SF8">
    <property type="entry name" value="ALPHA_BETA HYDROLASE FOLD-3 DOMAIN-CONTAINING PROTEIN-RELATED"/>
    <property type="match status" value="1"/>
</dbReference>
<dbReference type="InterPro" id="IPR013094">
    <property type="entry name" value="AB_hydrolase_3"/>
</dbReference>
<evidence type="ECO:0000259" key="2">
    <source>
        <dbReference type="Pfam" id="PF07859"/>
    </source>
</evidence>
<feature type="domain" description="Alpha/beta hydrolase fold-3" evidence="2">
    <location>
        <begin position="42"/>
        <end position="84"/>
    </location>
</feature>
<dbReference type="Proteomes" id="UP000293995">
    <property type="component" value="Chromosome"/>
</dbReference>
<feature type="domain" description="Alpha/beta hydrolase fold-3" evidence="2">
    <location>
        <begin position="112"/>
        <end position="280"/>
    </location>
</feature>
<dbReference type="GO" id="GO:0016787">
    <property type="term" value="F:hydrolase activity"/>
    <property type="evidence" value="ECO:0007669"/>
    <property type="project" value="UniProtKB-KW"/>
</dbReference>
<dbReference type="PANTHER" id="PTHR48081">
    <property type="entry name" value="AB HYDROLASE SUPERFAMILY PROTEIN C4A8.06C"/>
    <property type="match status" value="1"/>
</dbReference>
<dbReference type="OrthoDB" id="3181909at2"/>
<sequence>MIGCLMTDNAATIETSDTALRAADHDFTVRTYPAPTPNGTMLVWAHGGAFVFGELAMPEADLTARELAARGTTVVSVDYTLAPGEVISLLPAPDIEGMPTPEQLIAVGGDRPRAPFPVASLQLVAAFDWAQQNAARFGADPLRVGIGGASAGGNLAGGAALRLRDRGTSPARTVLVYPVLHATVPAPDAELAAIIAQLPAGMGFPPEITKALNENYLGGHSAADPYAFPGGHDLTGLTPTLVITAHQDELRPSGEAYAAELEVAGVVAQLVDEPNMHGFLNAPGDPSAVRSYDRIAAFLADEV</sequence>
<name>A0A4P6EJA3_9MICO</name>
<reference evidence="3 4" key="1">
    <citation type="submission" date="2019-01" db="EMBL/GenBank/DDBJ databases">
        <title>Genome sequencing of strain DFW100M-13.</title>
        <authorList>
            <person name="Heo J."/>
            <person name="Kim S.-J."/>
            <person name="Kim J.-S."/>
            <person name="Hong S.-B."/>
            <person name="Kwon S.-W."/>
        </authorList>
    </citation>
    <scope>NUCLEOTIDE SEQUENCE [LARGE SCALE GENOMIC DNA]</scope>
    <source>
        <strain evidence="3 4">DFW100M-13</strain>
    </source>
</reference>
<dbReference type="SUPFAM" id="SSF53474">
    <property type="entry name" value="alpha/beta-Hydrolases"/>
    <property type="match status" value="1"/>
</dbReference>
<accession>A0A4P6EJA3</accession>
<evidence type="ECO:0000313" key="4">
    <source>
        <dbReference type="Proteomes" id="UP000293995"/>
    </source>
</evidence>
<keyword evidence="4" id="KW-1185">Reference proteome</keyword>
<dbReference type="InterPro" id="IPR050300">
    <property type="entry name" value="GDXG_lipolytic_enzyme"/>
</dbReference>
<protein>
    <submittedName>
        <fullName evidence="3">Alpha/beta hydrolase</fullName>
    </submittedName>
</protein>
<gene>
    <name evidence="3" type="ORF">ET475_04625</name>
</gene>
<dbReference type="KEGG" id="mprt:ET475_04625"/>
<evidence type="ECO:0000313" key="3">
    <source>
        <dbReference type="EMBL" id="QAY61713.1"/>
    </source>
</evidence>
<dbReference type="Gene3D" id="3.40.50.1820">
    <property type="entry name" value="alpha/beta hydrolase"/>
    <property type="match status" value="1"/>
</dbReference>
<evidence type="ECO:0000256" key="1">
    <source>
        <dbReference type="ARBA" id="ARBA00022801"/>
    </source>
</evidence>
<organism evidence="3 4">
    <name type="scientific">Microbacterium protaetiae</name>
    <dbReference type="NCBI Taxonomy" id="2509458"/>
    <lineage>
        <taxon>Bacteria</taxon>
        <taxon>Bacillati</taxon>
        <taxon>Actinomycetota</taxon>
        <taxon>Actinomycetes</taxon>
        <taxon>Micrococcales</taxon>
        <taxon>Microbacteriaceae</taxon>
        <taxon>Microbacterium</taxon>
    </lineage>
</organism>
<dbReference type="EMBL" id="CP035494">
    <property type="protein sequence ID" value="QAY61713.1"/>
    <property type="molecule type" value="Genomic_DNA"/>
</dbReference>
<dbReference type="Pfam" id="PF07859">
    <property type="entry name" value="Abhydrolase_3"/>
    <property type="match status" value="2"/>
</dbReference>